<dbReference type="PROSITE" id="PS50026">
    <property type="entry name" value="EGF_3"/>
    <property type="match status" value="2"/>
</dbReference>
<dbReference type="PANTHER" id="PTHR46730">
    <property type="entry name" value="POLYCYSTIN-1"/>
    <property type="match status" value="1"/>
</dbReference>
<dbReference type="SMART" id="SM00303">
    <property type="entry name" value="GPS"/>
    <property type="match status" value="1"/>
</dbReference>
<sequence>MYIKFIAGPPVQWPSEMTVDRVQWPSEMTVDRVQWPSEMTVDRTRNNFCKNDFCNNEGKCSYEDERKVCKCNEYFTGDTCDIMVDHCQTNPCANNENCKTFPGQFICVCQQGFGGRKCDFKNVFTSMLLHFNHYAIFGEMHDFLITIETLGEMDFSLELTSANYAIEALETKMNEKEGLQSKWTHSEDLERVVKNMGLKNYNGLPYMKGYYRKSKQTFWTGGRIEITLLAYDSETGQQMFFDNVFPLDVIKPAKIGCTPLLEFLHCSNPSDPLEVDIAHFNNFEPVIKKKCYKESILLYYWKIYNSIGTVQLFDFGYTEQPLLKVSPYKLWFHYAGEVMSSYRIEVHTIEKFKKVQVMNRNRCFIRVAPKPVFARIAGGEEREVGAKQPFILDGSKSRDFALDPESLQDMSYVWSCTPDDDTYNEECVTDMGSGAQLLVKGFGLQLSKKYTFHLKVTSIVNIYMSHIAQQKVTVVETKQLFIDIECVRNCVRNEYIVDRFIHLRAQCSNCRTSVFCTYKWFLNGNLLDEGKEERLIYTPKTADIQLQFVIEVLCGDQPGKGNLKMTPNEPPKNGACAVKPNDGVAFETDFEISCENYEDLDLPLNYQFIAGDYPLDRTNDPMTRVRLPISDTITVIVCDQFEACTEVQLKVTIQPLSDIKKYLSTEERVLGKLFQDYDMPTALVLIKTLAASLNDAEIADMMIEEMGDVDLHTLLRVEQMITITKELSHSLKPLNNKKSLIFSKYFQKLYKGFDNIFKDKEVRELSESPYEKASQELLDLLKDFSQAWENIPKVQVLEIKSTTSDDPLAEEYEEFPDFDVTALVRIENWLYSADKLFKCITGIGLAAVNMHEPAEDPFTIESDLMKYQVRAIDLIKENLIEIKEDTMDLQISNKTLDELHNQLKGQKAIMQFGLLKQNPFWWYPDNYGIDTDIIHFAIFGKESNLKKLIELENPLELKINLNKPDVTPEPKTITGYIKHYLHMPVFTVEVPGHSVLSVTFLETTTDLMFRLKVDKPPRSYEVQNSENIVSTDTATKKQTFFIRNTWDNTRPIYFAVRTVNKIKEKSSFSFIAQVQQCVMWDFEQEDPQWSSLSCKTIPLNQEQIACHCYHLSMFSGKSYSTVANEDLDDRILLEHLGFNWFILSFYIILLMFYWFILLYATFRCKRHKQILITNVDNSFYDIQVSIFTGGHVNSSSTANITFRFLSESGPYNVTIYQHPDKPLLRQNTITKVYLSSVYVKFPTKLLITQDQSGRFPTWYCKKIIMENFSTKEKQIFQIDRWISQHTIDINPGENDRTWRQRYYATLSLIYKNWYLFQPFLGPVLYEDLLLTSRTYNDEHSISITVETTFLRWNNTFPAVSFCLIRNRSTVPIQKYVREQNIPFTSVESAYVKTLQEYIFSNPNNMQLKTMSCEGLNSTCGVDILQARKKLFPSSCEDFMFNVSYLNKPYKNKSQYCDVPGLECINDAQISAKTKKYVIENSACYPSCVEQLITLVGSDQLYKRAADEMFFVNINIANLPSVRYSRVVTSTYLDLLFPSSCEDFMFNVSYLNKPYKSCEEVFKFHELEMGYCYLANNLIDAASYEDLPLKYGFNDNDYSLKLYLKGGFIWKYEMYITSPENLPYFDAVAHDVFSDPTIYRFNIEEYRNDVDVRYESIQSRSCKFPDERDEGSPWHYSTSTCMSYLRIQRELEECNCTHFTSPEQCNQLYRYYYETICVGGIIGLFVGISAINILELFYWCLCRRN</sequence>
<dbReference type="Proteomes" id="UP000091820">
    <property type="component" value="Unassembled WGS sequence"/>
</dbReference>
<evidence type="ECO:0000256" key="1">
    <source>
        <dbReference type="ARBA" id="ARBA00004141"/>
    </source>
</evidence>
<dbReference type="Gene3D" id="2.60.60.20">
    <property type="entry name" value="PLAT/LH2 domain"/>
    <property type="match status" value="1"/>
</dbReference>
<evidence type="ECO:0000256" key="6">
    <source>
        <dbReference type="ARBA" id="ARBA00022737"/>
    </source>
</evidence>
<protein>
    <recommendedName>
        <fullName evidence="20">EGF-like domain-containing protein</fullName>
    </recommendedName>
</protein>
<dbReference type="Pfam" id="PF00858">
    <property type="entry name" value="ASC"/>
    <property type="match status" value="1"/>
</dbReference>
<evidence type="ECO:0000256" key="14">
    <source>
        <dbReference type="RuleBase" id="RU000679"/>
    </source>
</evidence>
<keyword evidence="13" id="KW-0245">EGF-like domain</keyword>
<dbReference type="SUPFAM" id="SSF49723">
    <property type="entry name" value="Lipase/lipooxygenase domain (PLAT/LH2 domain)"/>
    <property type="match status" value="1"/>
</dbReference>
<evidence type="ECO:0000256" key="12">
    <source>
        <dbReference type="ARBA" id="ARBA00023303"/>
    </source>
</evidence>
<evidence type="ECO:0000256" key="3">
    <source>
        <dbReference type="ARBA" id="ARBA00022448"/>
    </source>
</evidence>
<feature type="transmembrane region" description="Helical" evidence="15">
    <location>
        <begin position="1715"/>
        <end position="1738"/>
    </location>
</feature>
<reference evidence="19" key="1">
    <citation type="submission" date="2014-03" db="EMBL/GenBank/DDBJ databases">
        <authorList>
            <person name="Aksoy S."/>
            <person name="Warren W."/>
            <person name="Wilson R.K."/>
        </authorList>
    </citation>
    <scope>NUCLEOTIDE SEQUENCE [LARGE SCALE GENOMIC DNA]</scope>
    <source>
        <strain evidence="19">IAEA</strain>
    </source>
</reference>
<evidence type="ECO:0000256" key="7">
    <source>
        <dbReference type="ARBA" id="ARBA00022989"/>
    </source>
</evidence>
<keyword evidence="19" id="KW-1185">Reference proteome</keyword>
<dbReference type="SMART" id="SM00181">
    <property type="entry name" value="EGF"/>
    <property type="match status" value="2"/>
</dbReference>
<comment type="similarity">
    <text evidence="2 14">Belongs to the amiloride-sensitive sodium channel (TC 1.A.6) family.</text>
</comment>
<dbReference type="InterPro" id="IPR046338">
    <property type="entry name" value="GAIN_dom_sf"/>
</dbReference>
<dbReference type="STRING" id="37001.A0A1A9WF38"/>
<comment type="caution">
    <text evidence="13">Lacks conserved residue(s) required for the propagation of feature annotation.</text>
</comment>
<dbReference type="CDD" id="cd00054">
    <property type="entry name" value="EGF_CA"/>
    <property type="match status" value="1"/>
</dbReference>
<evidence type="ECO:0000259" key="16">
    <source>
        <dbReference type="PROSITE" id="PS50026"/>
    </source>
</evidence>
<proteinExistence type="inferred from homology"/>
<evidence type="ECO:0000256" key="8">
    <source>
        <dbReference type="ARBA" id="ARBA00023053"/>
    </source>
</evidence>
<feature type="domain" description="PLAT" evidence="17">
    <location>
        <begin position="1180"/>
        <end position="1296"/>
    </location>
</feature>
<evidence type="ECO:0000259" key="17">
    <source>
        <dbReference type="PROSITE" id="PS50095"/>
    </source>
</evidence>
<evidence type="ECO:0000256" key="9">
    <source>
        <dbReference type="ARBA" id="ARBA00023065"/>
    </source>
</evidence>
<dbReference type="InterPro" id="IPR000742">
    <property type="entry name" value="EGF"/>
</dbReference>
<accession>A0A1A9WF38</accession>
<dbReference type="PROSITE" id="PS01186">
    <property type="entry name" value="EGF_2"/>
    <property type="match status" value="1"/>
</dbReference>
<dbReference type="InterPro" id="IPR001873">
    <property type="entry name" value="ENaC"/>
</dbReference>
<keyword evidence="7 15" id="KW-1133">Transmembrane helix</keyword>
<keyword evidence="6" id="KW-0677">Repeat</keyword>
<dbReference type="InterPro" id="IPR000203">
    <property type="entry name" value="GPS"/>
</dbReference>
<keyword evidence="11 14" id="KW-0739">Sodium transport</keyword>
<dbReference type="EnsemblMetazoa" id="GBRI017303-RA">
    <property type="protein sequence ID" value="GBRI017303-PA"/>
    <property type="gene ID" value="GBRI017303"/>
</dbReference>
<keyword evidence="9 14" id="KW-0406">Ion transport</keyword>
<evidence type="ECO:0000256" key="15">
    <source>
        <dbReference type="SAM" id="Phobius"/>
    </source>
</evidence>
<evidence type="ECO:0000313" key="18">
    <source>
        <dbReference type="EnsemblMetazoa" id="GBRI017303-PA"/>
    </source>
</evidence>
<feature type="disulfide bond" evidence="13">
    <location>
        <begin position="109"/>
        <end position="118"/>
    </location>
</feature>
<keyword evidence="10 15" id="KW-0472">Membrane</keyword>
<keyword evidence="8" id="KW-0915">Sodium</keyword>
<evidence type="ECO:0000256" key="13">
    <source>
        <dbReference type="PROSITE-ProRule" id="PRU00076"/>
    </source>
</evidence>
<evidence type="ECO:0000256" key="10">
    <source>
        <dbReference type="ARBA" id="ARBA00023136"/>
    </source>
</evidence>
<dbReference type="Pfam" id="PF01825">
    <property type="entry name" value="GPS"/>
    <property type="match status" value="1"/>
</dbReference>
<dbReference type="InterPro" id="IPR001024">
    <property type="entry name" value="PLAT/LH2_dom"/>
</dbReference>
<keyword evidence="4 14" id="KW-0894">Sodium channel</keyword>
<organism evidence="18 19">
    <name type="scientific">Glossina brevipalpis</name>
    <dbReference type="NCBI Taxonomy" id="37001"/>
    <lineage>
        <taxon>Eukaryota</taxon>
        <taxon>Metazoa</taxon>
        <taxon>Ecdysozoa</taxon>
        <taxon>Arthropoda</taxon>
        <taxon>Hexapoda</taxon>
        <taxon>Insecta</taxon>
        <taxon>Pterygota</taxon>
        <taxon>Neoptera</taxon>
        <taxon>Endopterygota</taxon>
        <taxon>Diptera</taxon>
        <taxon>Brachycera</taxon>
        <taxon>Muscomorpha</taxon>
        <taxon>Hippoboscoidea</taxon>
        <taxon>Glossinidae</taxon>
        <taxon>Glossina</taxon>
    </lineage>
</organism>
<dbReference type="SUPFAM" id="SSF57196">
    <property type="entry name" value="EGF/Laminin"/>
    <property type="match status" value="1"/>
</dbReference>
<dbReference type="PROSITE" id="PS50095">
    <property type="entry name" value="PLAT"/>
    <property type="match status" value="1"/>
</dbReference>
<dbReference type="Pfam" id="PF02010">
    <property type="entry name" value="REJ"/>
    <property type="match status" value="1"/>
</dbReference>
<keyword evidence="12 14" id="KW-0407">Ion channel</keyword>
<feature type="disulfide bond" evidence="13">
    <location>
        <begin position="71"/>
        <end position="80"/>
    </location>
</feature>
<dbReference type="Gene3D" id="2.10.25.10">
    <property type="entry name" value="Laminin"/>
    <property type="match status" value="2"/>
</dbReference>
<evidence type="ECO:0008006" key="20">
    <source>
        <dbReference type="Google" id="ProtNLM"/>
    </source>
</evidence>
<dbReference type="PROSITE" id="PS00022">
    <property type="entry name" value="EGF_1"/>
    <property type="match status" value="2"/>
</dbReference>
<evidence type="ECO:0000256" key="4">
    <source>
        <dbReference type="ARBA" id="ARBA00022461"/>
    </source>
</evidence>
<evidence type="ECO:0000313" key="19">
    <source>
        <dbReference type="Proteomes" id="UP000091820"/>
    </source>
</evidence>
<keyword evidence="13" id="KW-1015">Disulfide bond</keyword>
<reference evidence="18" key="2">
    <citation type="submission" date="2020-05" db="UniProtKB">
        <authorList>
            <consortium name="EnsemblMetazoa"/>
        </authorList>
    </citation>
    <scope>IDENTIFICATION</scope>
    <source>
        <strain evidence="18">IAEA</strain>
    </source>
</reference>
<keyword evidence="5 14" id="KW-0812">Transmembrane</keyword>
<dbReference type="Gene3D" id="2.60.220.50">
    <property type="match status" value="1"/>
</dbReference>
<dbReference type="InterPro" id="IPR002859">
    <property type="entry name" value="PKD/REJ-like"/>
</dbReference>
<comment type="subcellular location">
    <subcellularLocation>
        <location evidence="1">Membrane</location>
        <topology evidence="1">Multi-pass membrane protein</topology>
    </subcellularLocation>
</comment>
<evidence type="ECO:0000256" key="5">
    <source>
        <dbReference type="ARBA" id="ARBA00022692"/>
    </source>
</evidence>
<evidence type="ECO:0000256" key="11">
    <source>
        <dbReference type="ARBA" id="ARBA00023201"/>
    </source>
</evidence>
<dbReference type="GO" id="GO:0005886">
    <property type="term" value="C:plasma membrane"/>
    <property type="evidence" value="ECO:0007669"/>
    <property type="project" value="TreeGrafter"/>
</dbReference>
<feature type="domain" description="EGF-like" evidence="16">
    <location>
        <begin position="83"/>
        <end position="119"/>
    </location>
</feature>
<evidence type="ECO:0000256" key="2">
    <source>
        <dbReference type="ARBA" id="ARBA00007193"/>
    </source>
</evidence>
<dbReference type="GO" id="GO:0006816">
    <property type="term" value="P:calcium ion transport"/>
    <property type="evidence" value="ECO:0007669"/>
    <property type="project" value="TreeGrafter"/>
</dbReference>
<dbReference type="VEuPathDB" id="VectorBase:GBRI017303"/>
<dbReference type="PANTHER" id="PTHR46730:SF1">
    <property type="entry name" value="PLAT DOMAIN-CONTAINING PROTEIN"/>
    <property type="match status" value="1"/>
</dbReference>
<dbReference type="InterPro" id="IPR036392">
    <property type="entry name" value="PLAT/LH2_dom_sf"/>
</dbReference>
<keyword evidence="3 14" id="KW-0813">Transport</keyword>
<feature type="domain" description="EGF-like" evidence="16">
    <location>
        <begin position="45"/>
        <end position="81"/>
    </location>
</feature>
<name>A0A1A9WF38_9MUSC</name>
<dbReference type="GO" id="GO:0005272">
    <property type="term" value="F:sodium channel activity"/>
    <property type="evidence" value="ECO:0007669"/>
    <property type="project" value="UniProtKB-KW"/>
</dbReference>
<feature type="transmembrane region" description="Helical" evidence="15">
    <location>
        <begin position="1140"/>
        <end position="1162"/>
    </location>
</feature>